<dbReference type="AlphaFoldDB" id="A0A2D4MX75"/>
<keyword evidence="1" id="KW-0732">Signal</keyword>
<evidence type="ECO:0000313" key="2">
    <source>
        <dbReference type="EMBL" id="LAB38030.1"/>
    </source>
</evidence>
<feature type="signal peptide" evidence="1">
    <location>
        <begin position="1"/>
        <end position="26"/>
    </location>
</feature>
<sequence>MILSTTFIFLQLISLAMVVMLPATHCQRYKLSILVLPTIQCSVSQNLTNVWTSTPKIECWLRNIPDVGSPHIFGLRRLRNTSLNIHVLALLPCRFLFPQPSAHKLCWGCCFWKTQLQHLTTGTWIDLQITIWGR</sequence>
<reference evidence="2" key="1">
    <citation type="submission" date="2017-07" db="EMBL/GenBank/DDBJ databases">
        <authorList>
            <person name="Mikheyev A."/>
            <person name="Grau M."/>
        </authorList>
    </citation>
    <scope>NUCLEOTIDE SEQUENCE</scope>
    <source>
        <tissue evidence="2">Venom_gland</tissue>
    </source>
</reference>
<feature type="chain" id="PRO_5013830924" description="Secreted protein" evidence="1">
    <location>
        <begin position="27"/>
        <end position="134"/>
    </location>
</feature>
<protein>
    <recommendedName>
        <fullName evidence="3">Secreted protein</fullName>
    </recommendedName>
</protein>
<organism evidence="2">
    <name type="scientific">Micrurus spixii</name>
    <name type="common">Amazon coral snake</name>
    <dbReference type="NCBI Taxonomy" id="129469"/>
    <lineage>
        <taxon>Eukaryota</taxon>
        <taxon>Metazoa</taxon>
        <taxon>Chordata</taxon>
        <taxon>Craniata</taxon>
        <taxon>Vertebrata</taxon>
        <taxon>Euteleostomi</taxon>
        <taxon>Lepidosauria</taxon>
        <taxon>Squamata</taxon>
        <taxon>Bifurcata</taxon>
        <taxon>Unidentata</taxon>
        <taxon>Episquamata</taxon>
        <taxon>Toxicofera</taxon>
        <taxon>Serpentes</taxon>
        <taxon>Colubroidea</taxon>
        <taxon>Elapidae</taxon>
        <taxon>Elapinae</taxon>
        <taxon>Micrurus</taxon>
    </lineage>
</organism>
<reference evidence="2" key="2">
    <citation type="submission" date="2017-11" db="EMBL/GenBank/DDBJ databases">
        <title>Coralsnake Venomics: Analyses of Venom Gland Transcriptomes and Proteomes of Six Brazilian Taxa.</title>
        <authorList>
            <person name="Aird S.D."/>
            <person name="Jorge da Silva N."/>
            <person name="Qiu L."/>
            <person name="Villar-Briones A."/>
            <person name="Aparecida-Saddi V."/>
            <person name="Campos-Telles M.P."/>
            <person name="Grau M."/>
            <person name="Mikheyev A.S."/>
        </authorList>
    </citation>
    <scope>NUCLEOTIDE SEQUENCE</scope>
    <source>
        <tissue evidence="2">Venom_gland</tissue>
    </source>
</reference>
<accession>A0A2D4MX75</accession>
<name>A0A2D4MX75_9SAUR</name>
<evidence type="ECO:0008006" key="3">
    <source>
        <dbReference type="Google" id="ProtNLM"/>
    </source>
</evidence>
<evidence type="ECO:0000256" key="1">
    <source>
        <dbReference type="SAM" id="SignalP"/>
    </source>
</evidence>
<proteinExistence type="predicted"/>
<dbReference type="EMBL" id="IACM01128108">
    <property type="protein sequence ID" value="LAB38030.1"/>
    <property type="molecule type" value="Transcribed_RNA"/>
</dbReference>